<dbReference type="Proteomes" id="UP000237632">
    <property type="component" value="Unassembled WGS sequence"/>
</dbReference>
<evidence type="ECO:0000313" key="2">
    <source>
        <dbReference type="Proteomes" id="UP000237632"/>
    </source>
</evidence>
<protein>
    <recommendedName>
        <fullName evidence="3">Type I restriction endonuclease subunit M</fullName>
    </recommendedName>
</protein>
<proteinExistence type="predicted"/>
<reference evidence="1 2" key="1">
    <citation type="submission" date="2018-03" db="EMBL/GenBank/DDBJ databases">
        <authorList>
            <person name="Nguyen K."/>
            <person name="Fouts D."/>
            <person name="Sutton G."/>
        </authorList>
    </citation>
    <scope>NUCLEOTIDE SEQUENCE [LARGE SCALE GENOMIC DNA]</scope>
    <source>
        <strain evidence="1 2">AU3578</strain>
    </source>
</reference>
<dbReference type="EMBL" id="PVHK01000137">
    <property type="protein sequence ID" value="PRH40734.1"/>
    <property type="molecule type" value="Genomic_DNA"/>
</dbReference>
<gene>
    <name evidence="1" type="ORF">C6T65_19335</name>
</gene>
<dbReference type="AlphaFoldDB" id="A0AA44XYT2"/>
<organism evidence="1 2">
    <name type="scientific">Burkholderia vietnamiensis</name>
    <dbReference type="NCBI Taxonomy" id="60552"/>
    <lineage>
        <taxon>Bacteria</taxon>
        <taxon>Pseudomonadati</taxon>
        <taxon>Pseudomonadota</taxon>
        <taxon>Betaproteobacteria</taxon>
        <taxon>Burkholderiales</taxon>
        <taxon>Burkholderiaceae</taxon>
        <taxon>Burkholderia</taxon>
        <taxon>Burkholderia cepacia complex</taxon>
    </lineage>
</organism>
<dbReference type="RefSeq" id="WP_105856779.1">
    <property type="nucleotide sequence ID" value="NZ_PVHK01000137.1"/>
</dbReference>
<sequence>MKNRYLPTRLRSEVRVSLGCVFISAGAVDALQAVDVPLVHFLIRHLRGDWGRLTDEDWQRNERVLETGDYLLSSYILSNGQKIWMHTTCERSATFVLLPTEEFRLEPSLRDALLGR</sequence>
<evidence type="ECO:0008006" key="3">
    <source>
        <dbReference type="Google" id="ProtNLM"/>
    </source>
</evidence>
<accession>A0AA44XYT2</accession>
<name>A0AA44XYT2_BURVI</name>
<comment type="caution">
    <text evidence="1">The sequence shown here is derived from an EMBL/GenBank/DDBJ whole genome shotgun (WGS) entry which is preliminary data.</text>
</comment>
<evidence type="ECO:0000313" key="1">
    <source>
        <dbReference type="EMBL" id="PRH40734.1"/>
    </source>
</evidence>